<keyword evidence="2" id="KW-1185">Reference proteome</keyword>
<dbReference type="KEGG" id="vg:23679125"/>
<evidence type="ECO:0000313" key="2">
    <source>
        <dbReference type="Proteomes" id="UP000029348"/>
    </source>
</evidence>
<dbReference type="GeneID" id="23679125"/>
<dbReference type="EMBL" id="KM101124">
    <property type="protein sequence ID" value="AIM41017.1"/>
    <property type="molecule type" value="Genomic_DNA"/>
</dbReference>
<accession>A0A088F8W4</accession>
<protein>
    <submittedName>
        <fullName evidence="1">Uncharacterized protein</fullName>
    </submittedName>
</protein>
<dbReference type="Proteomes" id="UP000029348">
    <property type="component" value="Segment"/>
</dbReference>
<sequence length="99" mass="10816">MTARDKVADAIESALVDYPHPFAPWVHLADAAIAAHMEALEVEGCVLVKLPEPGCDEWGDMVIEVPITDQKYHRQGSTRTVAVRCAHHLNSGTDTDPAR</sequence>
<organism evidence="1 2">
    <name type="scientific">Mycobacterium phage Squirty</name>
    <dbReference type="NCBI Taxonomy" id="1527512"/>
    <lineage>
        <taxon>Viruses</taxon>
        <taxon>Duplodnaviria</taxon>
        <taxon>Heunggongvirae</taxon>
        <taxon>Uroviricota</taxon>
        <taxon>Caudoviricetes</taxon>
        <taxon>Gracegardnervirinae</taxon>
        <taxon>Squirtyvirus</taxon>
        <taxon>Squirtyvirus squirty</taxon>
        <taxon>Mycobacterium virus Squirty</taxon>
    </lineage>
</organism>
<dbReference type="RefSeq" id="YP_009124622.1">
    <property type="nucleotide sequence ID" value="NC_026588.1"/>
</dbReference>
<name>A0A088F8W4_9CAUD</name>
<gene>
    <name evidence="1" type="primary">70</name>
    <name evidence="1" type="ORF">PBI_SQUIRTY_70</name>
</gene>
<proteinExistence type="predicted"/>
<evidence type="ECO:0000313" key="1">
    <source>
        <dbReference type="EMBL" id="AIM41017.1"/>
    </source>
</evidence>
<reference evidence="1 2" key="1">
    <citation type="submission" date="2014-07" db="EMBL/GenBank/DDBJ databases">
        <authorList>
            <person name="Nurko I."/>
            <person name="Arora N."/>
            <person name="Mosteller S."/>
            <person name="Bari R."/>
            <person name="McNulty L."/>
            <person name="Schmidt T."/>
            <person name="Mehalik H."/>
            <person name="Reinhart E."/>
            <person name="Winders D.C."/>
            <person name="Nootbar H.A."/>
            <person name="Reilly M.A."/>
            <person name="Gough E."/>
            <person name="Gregory S."/>
            <person name="Harbaugh B."/>
            <person name="Kaur B."/>
            <person name="Siesel C."/>
            <person name="Warwar S."/>
            <person name="Breitenberger C.A."/>
            <person name="Daniels C.J."/>
            <person name="Ball S.L."/>
            <person name="Buck G.A."/>
            <person name="Campbell R."/>
            <person name="Carvalho M.R."/>
            <person name="Duckworth R.A."/>
            <person name="Dunn T."/>
            <person name="Halpern C."/>
            <person name="Johnson A."/>
            <person name="Kiflezghi M.G."/>
            <person name="Lee V."/>
            <person name="Loviza R.A."/>
            <person name="Serrano M.G."/>
            <person name="Shah Z.V."/>
            <person name="Sharma K."/>
            <person name="Voegtly L.J."/>
            <person name="Walstead R."/>
            <person name="Wang Y.P."/>
            <person name="Bradley K.W."/>
            <person name="Barker L.P."/>
            <person name="Asai D.J."/>
            <person name="Bowman C.A."/>
            <person name="Russell D.A."/>
            <person name="Pope W.H."/>
            <person name="Jacobs-Sera D."/>
            <person name="Hendrix R.W."/>
            <person name="Hatfull G.F."/>
        </authorList>
    </citation>
    <scope>NUCLEOTIDE SEQUENCE [LARGE SCALE GENOMIC DNA]</scope>
</reference>